<feature type="domain" description="ABC transporter" evidence="7">
    <location>
        <begin position="13"/>
        <end position="246"/>
    </location>
</feature>
<feature type="domain" description="ABC transporter" evidence="7">
    <location>
        <begin position="256"/>
        <end position="501"/>
    </location>
</feature>
<keyword evidence="3" id="KW-0762">Sugar transport</keyword>
<evidence type="ECO:0000256" key="1">
    <source>
        <dbReference type="ARBA" id="ARBA00022448"/>
    </source>
</evidence>
<gene>
    <name evidence="8" type="ORF">CS347_19070</name>
</gene>
<dbReference type="InterPro" id="IPR050107">
    <property type="entry name" value="ABC_carbohydrate_import_ATPase"/>
</dbReference>
<dbReference type="Pfam" id="PF00005">
    <property type="entry name" value="ABC_tran"/>
    <property type="match status" value="2"/>
</dbReference>
<dbReference type="Gene3D" id="3.40.50.300">
    <property type="entry name" value="P-loop containing nucleotide triphosphate hydrolases"/>
    <property type="match status" value="2"/>
</dbReference>
<evidence type="ECO:0000256" key="2">
    <source>
        <dbReference type="ARBA" id="ARBA00022475"/>
    </source>
</evidence>
<keyword evidence="1" id="KW-0813">Transport</keyword>
<dbReference type="PANTHER" id="PTHR43790">
    <property type="entry name" value="CARBOHYDRATE TRANSPORT ATP-BINDING PROTEIN MG119-RELATED"/>
    <property type="match status" value="1"/>
</dbReference>
<dbReference type="GO" id="GO:0005524">
    <property type="term" value="F:ATP binding"/>
    <property type="evidence" value="ECO:0007669"/>
    <property type="project" value="UniProtKB-KW"/>
</dbReference>
<keyword evidence="4" id="KW-0677">Repeat</keyword>
<reference evidence="9" key="1">
    <citation type="submission" date="2017-10" db="EMBL/GenBank/DDBJ databases">
        <title>Whole genome sequencing of various Bordetella species.</title>
        <authorList>
            <person name="Weigand M.R."/>
            <person name="Loparev V."/>
            <person name="Peng Y."/>
            <person name="Bowden K.E."/>
            <person name="Tondella M.L."/>
            <person name="Williams M.M."/>
        </authorList>
    </citation>
    <scope>NUCLEOTIDE SEQUENCE [LARGE SCALE GENOMIC DNA]</scope>
    <source>
        <strain evidence="9">H720</strain>
    </source>
</reference>
<keyword evidence="2" id="KW-1003">Cell membrane</keyword>
<dbReference type="InterPro" id="IPR003593">
    <property type="entry name" value="AAA+_ATPase"/>
</dbReference>
<organism evidence="8 9">
    <name type="scientific">Bordetella hinzii</name>
    <dbReference type="NCBI Taxonomy" id="103855"/>
    <lineage>
        <taxon>Bacteria</taxon>
        <taxon>Pseudomonadati</taxon>
        <taxon>Pseudomonadota</taxon>
        <taxon>Betaproteobacteria</taxon>
        <taxon>Burkholderiales</taxon>
        <taxon>Alcaligenaceae</taxon>
        <taxon>Bordetella</taxon>
    </lineage>
</organism>
<dbReference type="KEGG" id="bhz:ACR54_02396"/>
<accession>A0AAN1S0F5</accession>
<dbReference type="SMART" id="SM00382">
    <property type="entry name" value="AAA"/>
    <property type="match status" value="2"/>
</dbReference>
<evidence type="ECO:0000313" key="8">
    <source>
        <dbReference type="EMBL" id="AZW18712.1"/>
    </source>
</evidence>
<dbReference type="Proteomes" id="UP000282741">
    <property type="component" value="Chromosome"/>
</dbReference>
<dbReference type="AlphaFoldDB" id="A0AAN1S0F5"/>
<dbReference type="CDD" id="cd03216">
    <property type="entry name" value="ABC_Carb_Monos_I"/>
    <property type="match status" value="1"/>
</dbReference>
<dbReference type="PROSITE" id="PS00211">
    <property type="entry name" value="ABC_TRANSPORTER_1"/>
    <property type="match status" value="1"/>
</dbReference>
<keyword evidence="5" id="KW-0547">Nucleotide-binding</keyword>
<dbReference type="PANTHER" id="PTHR43790:SF9">
    <property type="entry name" value="GALACTOFURANOSE TRANSPORTER ATP-BINDING PROTEIN YTFR"/>
    <property type="match status" value="1"/>
</dbReference>
<evidence type="ECO:0000313" key="9">
    <source>
        <dbReference type="Proteomes" id="UP000282741"/>
    </source>
</evidence>
<dbReference type="SUPFAM" id="SSF52540">
    <property type="entry name" value="P-loop containing nucleoside triphosphate hydrolases"/>
    <property type="match status" value="2"/>
</dbReference>
<sequence length="503" mass="53893">MQGVNHAAARPLLSLTGVSKRFGATLALDGVSIDFHPGEIHCLLGENGAGKSTIGKIIGGLYTPDEGELRIGGETVTFKSIKDSRARGLAMVFQELSLAPDLSVRANLRLGRPQAWRLRHAREAEEAREILARLGCRLDIERAVKSLPVGAQQMVEIAKALLQAPDLIVLDEPTAMLGAAEKARLFAVLRGLRDAGKALVLVTHHVDDVLALADRVSIMRNGRLVDSFAMVPGMRAEQVLDRLTGGRLPKAMAAGLRLEERGDVLCIEGARKRGGGSEPIRVRRGEIVGLYGVVGCGAERLIQALAGAARDKALRLTLAGLPYAPRQPAQAAARGVAYLPAGRASNGIFASLSIRENLSLSILPRLGRYGFVSGRAERQEAERALARFGVKYSDMDAPITGLSGGNQQKVLMARAMAAARHVLVLEEPTAGIDIAAKLSLHERVRELAQNGVAVVMLSSDLIETIQLCDSVITFYEGEVARRYDRPTLDDQADIVADVLGQPH</sequence>
<evidence type="ECO:0000259" key="7">
    <source>
        <dbReference type="PROSITE" id="PS50893"/>
    </source>
</evidence>
<dbReference type="GO" id="GO:0016887">
    <property type="term" value="F:ATP hydrolysis activity"/>
    <property type="evidence" value="ECO:0007669"/>
    <property type="project" value="InterPro"/>
</dbReference>
<dbReference type="InterPro" id="IPR003439">
    <property type="entry name" value="ABC_transporter-like_ATP-bd"/>
</dbReference>
<evidence type="ECO:0000256" key="4">
    <source>
        <dbReference type="ARBA" id="ARBA00022737"/>
    </source>
</evidence>
<evidence type="ECO:0000256" key="3">
    <source>
        <dbReference type="ARBA" id="ARBA00022597"/>
    </source>
</evidence>
<protein>
    <submittedName>
        <fullName evidence="8">Sugar ABC transporter ATP-binding protein</fullName>
    </submittedName>
</protein>
<name>A0AAN1S0F5_9BORD</name>
<proteinExistence type="predicted"/>
<dbReference type="PROSITE" id="PS50893">
    <property type="entry name" value="ABC_TRANSPORTER_2"/>
    <property type="match status" value="2"/>
</dbReference>
<dbReference type="InterPro" id="IPR027417">
    <property type="entry name" value="P-loop_NTPase"/>
</dbReference>
<evidence type="ECO:0000256" key="5">
    <source>
        <dbReference type="ARBA" id="ARBA00022741"/>
    </source>
</evidence>
<dbReference type="InterPro" id="IPR017871">
    <property type="entry name" value="ABC_transporter-like_CS"/>
</dbReference>
<dbReference type="EMBL" id="CP024172">
    <property type="protein sequence ID" value="AZW18712.1"/>
    <property type="molecule type" value="Genomic_DNA"/>
</dbReference>
<keyword evidence="2" id="KW-0472">Membrane</keyword>
<keyword evidence="6 8" id="KW-0067">ATP-binding</keyword>
<evidence type="ECO:0000256" key="6">
    <source>
        <dbReference type="ARBA" id="ARBA00022840"/>
    </source>
</evidence>
<dbReference type="RefSeq" id="WP_029580974.1">
    <property type="nucleotide sequence ID" value="NZ_CP012076.1"/>
</dbReference>